<name>A0A176S3H3_9GAMM</name>
<sequence length="87" mass="10096">MISQIRGCNANNPTPIANSQRGLDNISSIFLFMMVFSRSHAHRYTECMCHFDERRNLKTSKDFSYCRNDSQISPLVEMTVRFLLSSK</sequence>
<proteinExistence type="predicted"/>
<dbReference type="Proteomes" id="UP000076962">
    <property type="component" value="Unassembled WGS sequence"/>
</dbReference>
<keyword evidence="2" id="KW-1185">Reference proteome</keyword>
<gene>
    <name evidence="1" type="ORF">THIOM_001524</name>
</gene>
<accession>A0A176S3H3</accession>
<organism evidence="1 2">
    <name type="scientific">Candidatus Thiomargarita nelsonii</name>
    <dbReference type="NCBI Taxonomy" id="1003181"/>
    <lineage>
        <taxon>Bacteria</taxon>
        <taxon>Pseudomonadati</taxon>
        <taxon>Pseudomonadota</taxon>
        <taxon>Gammaproteobacteria</taxon>
        <taxon>Thiotrichales</taxon>
        <taxon>Thiotrichaceae</taxon>
        <taxon>Thiomargarita</taxon>
    </lineage>
</organism>
<evidence type="ECO:0000313" key="2">
    <source>
        <dbReference type="Proteomes" id="UP000076962"/>
    </source>
</evidence>
<comment type="caution">
    <text evidence="1">The sequence shown here is derived from an EMBL/GenBank/DDBJ whole genome shotgun (WGS) entry which is preliminary data.</text>
</comment>
<evidence type="ECO:0000313" key="1">
    <source>
        <dbReference type="EMBL" id="OAD22661.1"/>
    </source>
</evidence>
<reference evidence="1 2" key="1">
    <citation type="submission" date="2016-05" db="EMBL/GenBank/DDBJ databases">
        <title>Single-cell genome of chain-forming Candidatus Thiomargarita nelsonii and comparison to other large sulfur-oxidizing bacteria.</title>
        <authorList>
            <person name="Winkel M."/>
            <person name="Salman V."/>
            <person name="Woyke T."/>
            <person name="Schulz-Vogt H."/>
            <person name="Richter M."/>
            <person name="Flood B."/>
            <person name="Bailey J."/>
            <person name="Amann R."/>
            <person name="Mussmann M."/>
        </authorList>
    </citation>
    <scope>NUCLEOTIDE SEQUENCE [LARGE SCALE GENOMIC DNA]</scope>
    <source>
        <strain evidence="1 2">THI036</strain>
    </source>
</reference>
<dbReference type="AlphaFoldDB" id="A0A176S3H3"/>
<protein>
    <submittedName>
        <fullName evidence="1">Uncharacterized protein</fullName>
    </submittedName>
</protein>
<dbReference type="EMBL" id="LUTY01000811">
    <property type="protein sequence ID" value="OAD22661.1"/>
    <property type="molecule type" value="Genomic_DNA"/>
</dbReference>